<evidence type="ECO:0000313" key="3">
    <source>
        <dbReference type="EMBL" id="OJT01411.1"/>
    </source>
</evidence>
<evidence type="ECO:0000259" key="2">
    <source>
        <dbReference type="Pfam" id="PF03413"/>
    </source>
</evidence>
<evidence type="ECO:0000313" key="4">
    <source>
        <dbReference type="Proteomes" id="UP000183986"/>
    </source>
</evidence>
<dbReference type="EMBL" id="MPKY01000001">
    <property type="protein sequence ID" value="OJT01411.1"/>
    <property type="molecule type" value="Genomic_DNA"/>
</dbReference>
<sequence>MWLVSCLCLFAALPVLADDDVSWRQLHQDVQRGSVRPLSEILDILAEDWIGEVIDVEIEREDGRLIYEIELLGPQGQRVEFEVDAATGEVLEIEGRNLRGMERR</sequence>
<dbReference type="Proteomes" id="UP000183986">
    <property type="component" value="Unassembled WGS sequence"/>
</dbReference>
<organism evidence="3 4">
    <name type="scientific">Marinobacter nauticus</name>
    <name type="common">Marinobacter hydrocarbonoclasticus</name>
    <name type="synonym">Marinobacter aquaeolei</name>
    <dbReference type="NCBI Taxonomy" id="2743"/>
    <lineage>
        <taxon>Bacteria</taxon>
        <taxon>Pseudomonadati</taxon>
        <taxon>Pseudomonadota</taxon>
        <taxon>Gammaproteobacteria</taxon>
        <taxon>Pseudomonadales</taxon>
        <taxon>Marinobacteraceae</taxon>
        <taxon>Marinobacter</taxon>
    </lineage>
</organism>
<dbReference type="Pfam" id="PF03413">
    <property type="entry name" value="PepSY"/>
    <property type="match status" value="1"/>
</dbReference>
<dbReference type="AlphaFoldDB" id="A0A1M2V1F2"/>
<dbReference type="InterPro" id="IPR025711">
    <property type="entry name" value="PepSY"/>
</dbReference>
<keyword evidence="1" id="KW-0732">Signal</keyword>
<accession>A0A1M2V1F2</accession>
<dbReference type="Gene3D" id="3.10.450.40">
    <property type="match status" value="1"/>
</dbReference>
<reference evidence="3" key="1">
    <citation type="submission" date="2016-11" db="EMBL/GenBank/DDBJ databases">
        <title>Draft Genome Sequence of Marinobacter hydrocarbonoclasticus strain STW2, a polyaromatic aromatic hydrocarbon degrading and denitrifying bacterium from rhizosphere of Seagrass Enhalus acodoides.</title>
        <authorList>
            <person name="Ling J."/>
            <person name="Dong J."/>
        </authorList>
    </citation>
    <scope>NUCLEOTIDE SEQUENCE [LARGE SCALE GENOMIC DNA]</scope>
    <source>
        <strain evidence="3">STW2</strain>
    </source>
</reference>
<comment type="caution">
    <text evidence="3">The sequence shown here is derived from an EMBL/GenBank/DDBJ whole genome shotgun (WGS) entry which is preliminary data.</text>
</comment>
<proteinExistence type="predicted"/>
<keyword evidence="4" id="KW-1185">Reference proteome</keyword>
<gene>
    <name evidence="3" type="ORF">BEE62_04695</name>
</gene>
<name>A0A1M2V1F2_MARNT</name>
<feature type="signal peptide" evidence="1">
    <location>
        <begin position="1"/>
        <end position="17"/>
    </location>
</feature>
<protein>
    <submittedName>
        <fullName evidence="3">Peptidase</fullName>
    </submittedName>
</protein>
<feature type="domain" description="PepSY" evidence="2">
    <location>
        <begin position="39"/>
        <end position="94"/>
    </location>
</feature>
<evidence type="ECO:0000256" key="1">
    <source>
        <dbReference type="SAM" id="SignalP"/>
    </source>
</evidence>
<feature type="chain" id="PRO_5012251044" evidence="1">
    <location>
        <begin position="18"/>
        <end position="104"/>
    </location>
</feature>